<feature type="transmembrane region" description="Helical" evidence="1">
    <location>
        <begin position="110"/>
        <end position="129"/>
    </location>
</feature>
<comment type="caution">
    <text evidence="2">The sequence shown here is derived from an EMBL/GenBank/DDBJ whole genome shotgun (WGS) entry which is preliminary data.</text>
</comment>
<gene>
    <name evidence="2" type="ORF">HDF23_004033</name>
</gene>
<proteinExistence type="predicted"/>
<dbReference type="RefSeq" id="WP_076375516.1">
    <property type="nucleotide sequence ID" value="NZ_FTMG01000011.1"/>
</dbReference>
<protein>
    <recommendedName>
        <fullName evidence="4">Cthe-2314-like HEPN domain-containing protein</fullName>
    </recommendedName>
</protein>
<sequence>MKGTKINFKGREYNSDGDRPVQLDDVPKVNSEKQLKKILRDKSLVFLQIGDKELFGINRLKFKQKSFLMLEPNPVTFYFSLAFDAVRQLEDARSLFANTLNEGANSGTVVFSYVFKVTSVGIIFSFFALEAFMNQMLPDYALINYNGKLVEKEHIQRWTSFEDKMNTIIPRLCNKDFAQKYPKKMDRIARLKKLRDELTHLKERRKNGFTSYDNVYQDILDLNLKSIVVAVKSFINFYQPGLISNYKGRTSIK</sequence>
<name>A0ABR6PNE9_9SPHI</name>
<accession>A0ABR6PNE9</accession>
<evidence type="ECO:0000313" key="2">
    <source>
        <dbReference type="EMBL" id="MBB6111265.1"/>
    </source>
</evidence>
<keyword evidence="1" id="KW-0812">Transmembrane</keyword>
<evidence type="ECO:0000313" key="3">
    <source>
        <dbReference type="Proteomes" id="UP000541583"/>
    </source>
</evidence>
<dbReference type="EMBL" id="JACHCB010000011">
    <property type="protein sequence ID" value="MBB6111265.1"/>
    <property type="molecule type" value="Genomic_DNA"/>
</dbReference>
<evidence type="ECO:0008006" key="4">
    <source>
        <dbReference type="Google" id="ProtNLM"/>
    </source>
</evidence>
<keyword evidence="1" id="KW-1133">Transmembrane helix</keyword>
<dbReference type="Proteomes" id="UP000541583">
    <property type="component" value="Unassembled WGS sequence"/>
</dbReference>
<reference evidence="2 3" key="1">
    <citation type="submission" date="2020-08" db="EMBL/GenBank/DDBJ databases">
        <title>Genomic Encyclopedia of Type Strains, Phase IV (KMG-V): Genome sequencing to study the core and pangenomes of soil and plant-associated prokaryotes.</title>
        <authorList>
            <person name="Whitman W."/>
        </authorList>
    </citation>
    <scope>NUCLEOTIDE SEQUENCE [LARGE SCALE GENOMIC DNA]</scope>
    <source>
        <strain evidence="2 3">ANJLi2</strain>
    </source>
</reference>
<organism evidence="2 3">
    <name type="scientific">Mucilaginibacter lappiensis</name>
    <dbReference type="NCBI Taxonomy" id="354630"/>
    <lineage>
        <taxon>Bacteria</taxon>
        <taxon>Pseudomonadati</taxon>
        <taxon>Bacteroidota</taxon>
        <taxon>Sphingobacteriia</taxon>
        <taxon>Sphingobacteriales</taxon>
        <taxon>Sphingobacteriaceae</taxon>
        <taxon>Mucilaginibacter</taxon>
    </lineage>
</organism>
<keyword evidence="1" id="KW-0472">Membrane</keyword>
<keyword evidence="3" id="KW-1185">Reference proteome</keyword>
<evidence type="ECO:0000256" key="1">
    <source>
        <dbReference type="SAM" id="Phobius"/>
    </source>
</evidence>